<dbReference type="EMBL" id="PPPD01000001">
    <property type="protein sequence ID" value="PNY80717.1"/>
    <property type="molecule type" value="Genomic_DNA"/>
</dbReference>
<dbReference type="Pfam" id="PF08450">
    <property type="entry name" value="SGL"/>
    <property type="match status" value="1"/>
</dbReference>
<dbReference type="PRINTS" id="PR01790">
    <property type="entry name" value="SMP30FAMILY"/>
</dbReference>
<evidence type="ECO:0000256" key="2">
    <source>
        <dbReference type="PIRSR" id="PIRSR605511-1"/>
    </source>
</evidence>
<dbReference type="InterPro" id="IPR013658">
    <property type="entry name" value="SGL"/>
</dbReference>
<feature type="active site" description="Proton donor/acceptor" evidence="2">
    <location>
        <position position="220"/>
    </location>
</feature>
<dbReference type="GO" id="GO:0046872">
    <property type="term" value="F:metal ion binding"/>
    <property type="evidence" value="ECO:0007669"/>
    <property type="project" value="UniProtKB-KW"/>
</dbReference>
<proteinExistence type="predicted"/>
<dbReference type="GO" id="GO:0016787">
    <property type="term" value="F:hydrolase activity"/>
    <property type="evidence" value="ECO:0007669"/>
    <property type="project" value="UniProtKB-KW"/>
</dbReference>
<feature type="binding site" evidence="3">
    <location>
        <position position="31"/>
    </location>
    <ligand>
        <name>a divalent metal cation</name>
        <dbReference type="ChEBI" id="CHEBI:60240"/>
    </ligand>
</feature>
<gene>
    <name evidence="5" type="ORF">CVO96_04460</name>
</gene>
<dbReference type="PANTHER" id="PTHR47572">
    <property type="entry name" value="LIPOPROTEIN-RELATED"/>
    <property type="match status" value="1"/>
</dbReference>
<dbReference type="Proteomes" id="UP000236379">
    <property type="component" value="Unassembled WGS sequence"/>
</dbReference>
<dbReference type="PANTHER" id="PTHR47572:SF4">
    <property type="entry name" value="LACTONASE DRP35"/>
    <property type="match status" value="1"/>
</dbReference>
<reference evidence="5 6" key="1">
    <citation type="submission" date="2018-01" db="EMBL/GenBank/DDBJ databases">
        <title>Deinococcus koreensis sp. nov., a radiation-resistant bacterium isolated from river water.</title>
        <authorList>
            <person name="Choi A."/>
        </authorList>
    </citation>
    <scope>NUCLEOTIDE SEQUENCE [LARGE SCALE GENOMIC DNA]</scope>
    <source>
        <strain evidence="5 6">SJW1-2</strain>
    </source>
</reference>
<keyword evidence="3" id="KW-0479">Metal-binding</keyword>
<dbReference type="InterPro" id="IPR051262">
    <property type="entry name" value="SMP-30/CGR1_Lactonase"/>
</dbReference>
<evidence type="ECO:0000259" key="4">
    <source>
        <dbReference type="Pfam" id="PF08450"/>
    </source>
</evidence>
<feature type="domain" description="SMP-30/Gluconolactonase/LRE-like region" evidence="4">
    <location>
        <begin position="29"/>
        <end position="275"/>
    </location>
</feature>
<keyword evidence="6" id="KW-1185">Reference proteome</keyword>
<feature type="binding site" evidence="3">
    <location>
        <position position="117"/>
    </location>
    <ligand>
        <name>substrate</name>
    </ligand>
</feature>
<keyword evidence="3" id="KW-0862">Zinc</keyword>
<dbReference type="InterPro" id="IPR011042">
    <property type="entry name" value="6-blade_b-propeller_TolB-like"/>
</dbReference>
<feature type="binding site" evidence="3">
    <location>
        <position position="220"/>
    </location>
    <ligand>
        <name>a divalent metal cation</name>
        <dbReference type="ChEBI" id="CHEBI:60240"/>
    </ligand>
</feature>
<comment type="caution">
    <text evidence="5">The sequence shown here is derived from an EMBL/GenBank/DDBJ whole genome shotgun (WGS) entry which is preliminary data.</text>
</comment>
<evidence type="ECO:0000313" key="5">
    <source>
        <dbReference type="EMBL" id="PNY80717.1"/>
    </source>
</evidence>
<dbReference type="InterPro" id="IPR005511">
    <property type="entry name" value="SMP-30"/>
</dbReference>
<feature type="binding site" evidence="3">
    <location>
        <position position="174"/>
    </location>
    <ligand>
        <name>a divalent metal cation</name>
        <dbReference type="ChEBI" id="CHEBI:60240"/>
    </ligand>
</feature>
<comment type="cofactor">
    <cofactor evidence="3">
        <name>Zn(2+)</name>
        <dbReference type="ChEBI" id="CHEBI:29105"/>
    </cofactor>
    <text evidence="3">Binds 1 divalent metal cation per subunit.</text>
</comment>
<sequence length="291" mass="31686">MTLSATHPRFFDLFPAGATPEKLADGFTWSEGPVYVPSRGAMIFSDVRQNRTWRWTDAGRLEQETFPSHHQNGHCLDAQGRLIACSQGLRALLRQGEDGLWTILADAFKGQRLNSPNDVALHPDGSLWFSDPPYGLDNPAESYGGARELAGNWVFRLAPDGTLSAPIRDRVKPNGLRFASAERLLLADTGDSQTHAYRIAPDGKAEYERVWFTVDPGKTDGLRLDTEGRIWSSAGDGVHVLSAGGEELGRIGLPQKVSNLCFGGPGGTTLFMTAIHELWKIETTVQGQAGG</sequence>
<dbReference type="Gene3D" id="2.120.10.30">
    <property type="entry name" value="TolB, C-terminal domain"/>
    <property type="match status" value="1"/>
</dbReference>
<name>A0A2K3UW04_9DEIO</name>
<protein>
    <submittedName>
        <fullName evidence="5">Gluconolactonase</fullName>
    </submittedName>
</protein>
<dbReference type="SUPFAM" id="SSF63829">
    <property type="entry name" value="Calcium-dependent phosphotriesterase"/>
    <property type="match status" value="1"/>
</dbReference>
<dbReference type="OrthoDB" id="2633250at2"/>
<organism evidence="5 6">
    <name type="scientific">Deinococcus koreensis</name>
    <dbReference type="NCBI Taxonomy" id="2054903"/>
    <lineage>
        <taxon>Bacteria</taxon>
        <taxon>Thermotogati</taxon>
        <taxon>Deinococcota</taxon>
        <taxon>Deinococci</taxon>
        <taxon>Deinococcales</taxon>
        <taxon>Deinococcaceae</taxon>
        <taxon>Deinococcus</taxon>
    </lineage>
</organism>
<keyword evidence="1" id="KW-0378">Hydrolase</keyword>
<evidence type="ECO:0000313" key="6">
    <source>
        <dbReference type="Proteomes" id="UP000236379"/>
    </source>
</evidence>
<dbReference type="AlphaFoldDB" id="A0A2K3UW04"/>
<accession>A0A2K3UW04</accession>
<dbReference type="RefSeq" id="WP_103310791.1">
    <property type="nucleotide sequence ID" value="NZ_PPPD01000001.1"/>
</dbReference>
<evidence type="ECO:0000256" key="3">
    <source>
        <dbReference type="PIRSR" id="PIRSR605511-2"/>
    </source>
</evidence>
<evidence type="ECO:0000256" key="1">
    <source>
        <dbReference type="ARBA" id="ARBA00022801"/>
    </source>
</evidence>